<name>A0ABM8AEI5_9DEIO</name>
<proteinExistence type="predicted"/>
<protein>
    <recommendedName>
        <fullName evidence="3">DUF1795 domain-containing protein</fullName>
    </recommendedName>
</protein>
<dbReference type="RefSeq" id="WP_264774855.1">
    <property type="nucleotide sequence ID" value="NZ_AP026560.1"/>
</dbReference>
<dbReference type="EMBL" id="AP026560">
    <property type="protein sequence ID" value="BDP42146.1"/>
    <property type="molecule type" value="Genomic_DNA"/>
</dbReference>
<keyword evidence="2" id="KW-1185">Reference proteome</keyword>
<dbReference type="Proteomes" id="UP001064971">
    <property type="component" value="Chromosome"/>
</dbReference>
<evidence type="ECO:0008006" key="3">
    <source>
        <dbReference type="Google" id="ProtNLM"/>
    </source>
</evidence>
<evidence type="ECO:0000313" key="1">
    <source>
        <dbReference type="EMBL" id="BDP42146.1"/>
    </source>
</evidence>
<evidence type="ECO:0000313" key="2">
    <source>
        <dbReference type="Proteomes" id="UP001064971"/>
    </source>
</evidence>
<reference evidence="1" key="1">
    <citation type="submission" date="2022-07" db="EMBL/GenBank/DDBJ databases">
        <title>Complete Genome Sequence of the Radioresistant Bacterium Deinococcus aetherius ST0316, Isolated from the Air Dust collected in Lower Stratosphere above Japan.</title>
        <authorList>
            <person name="Satoh K."/>
            <person name="Hagiwara K."/>
            <person name="Katsumata K."/>
            <person name="Kubo A."/>
            <person name="Yokobori S."/>
            <person name="Yamagishi A."/>
            <person name="Oono Y."/>
            <person name="Narumi I."/>
        </authorList>
    </citation>
    <scope>NUCLEOTIDE SEQUENCE</scope>
    <source>
        <strain evidence="1">ST0316</strain>
    </source>
</reference>
<gene>
    <name evidence="1" type="ORF">DAETH_21150</name>
</gene>
<accession>A0ABM8AEI5</accession>
<organism evidence="1 2">
    <name type="scientific">Deinococcus aetherius</name>
    <dbReference type="NCBI Taxonomy" id="200252"/>
    <lineage>
        <taxon>Bacteria</taxon>
        <taxon>Thermotogati</taxon>
        <taxon>Deinococcota</taxon>
        <taxon>Deinococci</taxon>
        <taxon>Deinococcales</taxon>
        <taxon>Deinococcaceae</taxon>
        <taxon>Deinococcus</taxon>
    </lineage>
</organism>
<sequence>MNPLLPGALALLLASQATDTRVTVPGTSVSLALPAGFVPMPPDVIALKYSRGGTPPAYVYSTPGPSWAVNIAFAVRNVELPPGDLAPVRAALERSVQGTPGLRWVGHGIERVGNRDWIVLRFWVNGLDQPIYNHLRASREGDRTLLVTANVTKALYPKYAAQLDEAMKSLK</sequence>